<dbReference type="Gramene" id="PGSC0003DMT400090662">
    <property type="protein sequence ID" value="PGSC0003DMT400090662"/>
    <property type="gene ID" value="PGSC0003DMG400040233"/>
</dbReference>
<dbReference type="AlphaFoldDB" id="M1DKW6"/>
<dbReference type="Proteomes" id="UP000011115">
    <property type="component" value="Unassembled WGS sequence"/>
</dbReference>
<dbReference type="PaxDb" id="4113-PGSC0003DMT400090662"/>
<protein>
    <submittedName>
        <fullName evidence="1">Uncharacterized protein</fullName>
    </submittedName>
</protein>
<keyword evidence="2" id="KW-1185">Reference proteome</keyword>
<proteinExistence type="predicted"/>
<sequence length="104" mass="11177">MPSPNSNQYSKIPKLICDFPNIFSRLSSLKIRRNSHLSSLNSRHSSSSLNSHPSSLSLSLSFVAPGSSLSAQLLASRIVTGAARYCLLLSALLDALDSKIEGFV</sequence>
<dbReference type="HOGENOM" id="CLU_2254965_0_0_1"/>
<reference evidence="1" key="2">
    <citation type="submission" date="2015-06" db="UniProtKB">
        <authorList>
            <consortium name="EnsemblPlants"/>
        </authorList>
    </citation>
    <scope>IDENTIFICATION</scope>
    <source>
        <strain evidence="1">DM1-3 516 R44</strain>
    </source>
</reference>
<dbReference type="EnsemblPlants" id="PGSC0003DMT400090662">
    <property type="protein sequence ID" value="PGSC0003DMT400090662"/>
    <property type="gene ID" value="PGSC0003DMG400040233"/>
</dbReference>
<name>M1DKW6_SOLTU</name>
<reference evidence="2" key="1">
    <citation type="journal article" date="2011" name="Nature">
        <title>Genome sequence and analysis of the tuber crop potato.</title>
        <authorList>
            <consortium name="The Potato Genome Sequencing Consortium"/>
        </authorList>
    </citation>
    <scope>NUCLEOTIDE SEQUENCE [LARGE SCALE GENOMIC DNA]</scope>
    <source>
        <strain evidence="2">cv. DM1-3 516 R44</strain>
    </source>
</reference>
<dbReference type="InParanoid" id="M1DKW6"/>
<evidence type="ECO:0000313" key="1">
    <source>
        <dbReference type="EnsemblPlants" id="PGSC0003DMT400090662"/>
    </source>
</evidence>
<accession>M1DKW6</accession>
<organism evidence="1 2">
    <name type="scientific">Solanum tuberosum</name>
    <name type="common">Potato</name>
    <dbReference type="NCBI Taxonomy" id="4113"/>
    <lineage>
        <taxon>Eukaryota</taxon>
        <taxon>Viridiplantae</taxon>
        <taxon>Streptophyta</taxon>
        <taxon>Embryophyta</taxon>
        <taxon>Tracheophyta</taxon>
        <taxon>Spermatophyta</taxon>
        <taxon>Magnoliopsida</taxon>
        <taxon>eudicotyledons</taxon>
        <taxon>Gunneridae</taxon>
        <taxon>Pentapetalae</taxon>
        <taxon>asterids</taxon>
        <taxon>lamiids</taxon>
        <taxon>Solanales</taxon>
        <taxon>Solanaceae</taxon>
        <taxon>Solanoideae</taxon>
        <taxon>Solaneae</taxon>
        <taxon>Solanum</taxon>
    </lineage>
</organism>
<evidence type="ECO:0000313" key="2">
    <source>
        <dbReference type="Proteomes" id="UP000011115"/>
    </source>
</evidence>